<keyword evidence="1" id="KW-0808">Transferase</keyword>
<sequence>MQIQRLGPHWAEAYRSLMLHAYGAHPDAFTSTVAERSRLPLSWWQLRLDDRADAQEQVWGAVDGSELLGVAGVSFNPRQKVAHKAHLFGMYVDPHRRKQGAGKLLVEAILAAARQHPGVLLVQLTVTEGNHAAEKLYQRCGFKAFGVEPFAVSNGNGFVSKVHMWCEVG</sequence>
<dbReference type="AlphaFoldDB" id="A0A2S5KUH2"/>
<dbReference type="PANTHER" id="PTHR43877">
    <property type="entry name" value="AMINOALKYLPHOSPHONATE N-ACETYLTRANSFERASE-RELATED-RELATED"/>
    <property type="match status" value="1"/>
</dbReference>
<evidence type="ECO:0000256" key="1">
    <source>
        <dbReference type="ARBA" id="ARBA00022679"/>
    </source>
</evidence>
<comment type="caution">
    <text evidence="4">The sequence shown here is derived from an EMBL/GenBank/DDBJ whole genome shotgun (WGS) entry which is preliminary data.</text>
</comment>
<evidence type="ECO:0000313" key="4">
    <source>
        <dbReference type="EMBL" id="PPC78302.1"/>
    </source>
</evidence>
<dbReference type="SUPFAM" id="SSF55729">
    <property type="entry name" value="Acyl-CoA N-acyltransferases (Nat)"/>
    <property type="match status" value="1"/>
</dbReference>
<evidence type="ECO:0000259" key="3">
    <source>
        <dbReference type="PROSITE" id="PS51186"/>
    </source>
</evidence>
<dbReference type="Proteomes" id="UP000238196">
    <property type="component" value="Unassembled WGS sequence"/>
</dbReference>
<reference evidence="4 5" key="1">
    <citation type="submission" date="2018-02" db="EMBL/GenBank/DDBJ databases">
        <title>novel marine gammaproteobacteria from coastal saline agro ecosystem.</title>
        <authorList>
            <person name="Krishnan R."/>
            <person name="Ramesh Kumar N."/>
        </authorList>
    </citation>
    <scope>NUCLEOTIDE SEQUENCE [LARGE SCALE GENOMIC DNA]</scope>
    <source>
        <strain evidence="4 5">228</strain>
    </source>
</reference>
<keyword evidence="2" id="KW-0012">Acyltransferase</keyword>
<evidence type="ECO:0000256" key="2">
    <source>
        <dbReference type="ARBA" id="ARBA00023315"/>
    </source>
</evidence>
<dbReference type="InterPro" id="IPR016181">
    <property type="entry name" value="Acyl_CoA_acyltransferase"/>
</dbReference>
<dbReference type="InterPro" id="IPR050832">
    <property type="entry name" value="Bact_Acetyltransf"/>
</dbReference>
<dbReference type="Pfam" id="PF00583">
    <property type="entry name" value="Acetyltransf_1"/>
    <property type="match status" value="1"/>
</dbReference>
<dbReference type="OrthoDB" id="9799092at2"/>
<proteinExistence type="predicted"/>
<dbReference type="CDD" id="cd04301">
    <property type="entry name" value="NAT_SF"/>
    <property type="match status" value="1"/>
</dbReference>
<dbReference type="PROSITE" id="PS51186">
    <property type="entry name" value="GNAT"/>
    <property type="match status" value="1"/>
</dbReference>
<dbReference type="GO" id="GO:0016747">
    <property type="term" value="F:acyltransferase activity, transferring groups other than amino-acyl groups"/>
    <property type="evidence" value="ECO:0007669"/>
    <property type="project" value="InterPro"/>
</dbReference>
<name>A0A2S5KUH2_9PROT</name>
<dbReference type="EMBL" id="PRLP01000017">
    <property type="protein sequence ID" value="PPC78302.1"/>
    <property type="molecule type" value="Genomic_DNA"/>
</dbReference>
<feature type="domain" description="N-acetyltransferase" evidence="3">
    <location>
        <begin position="1"/>
        <end position="169"/>
    </location>
</feature>
<dbReference type="InterPro" id="IPR000182">
    <property type="entry name" value="GNAT_dom"/>
</dbReference>
<organism evidence="4 5">
    <name type="scientific">Proteobacteria bacterium 228</name>
    <dbReference type="NCBI Taxonomy" id="2083153"/>
    <lineage>
        <taxon>Bacteria</taxon>
        <taxon>Pseudomonadati</taxon>
        <taxon>Pseudomonadota</taxon>
    </lineage>
</organism>
<evidence type="ECO:0000313" key="5">
    <source>
        <dbReference type="Proteomes" id="UP000238196"/>
    </source>
</evidence>
<protein>
    <submittedName>
        <fullName evidence="4">GNAT family N-acetyltransferase</fullName>
    </submittedName>
</protein>
<accession>A0A2S5KUH2</accession>
<gene>
    <name evidence="4" type="ORF">C4K68_06630</name>
</gene>
<dbReference type="Gene3D" id="3.40.630.30">
    <property type="match status" value="1"/>
</dbReference>